<evidence type="ECO:0000313" key="2">
    <source>
        <dbReference type="EMBL" id="MPC35478.1"/>
    </source>
</evidence>
<name>A0A5B7EQB5_PORTR</name>
<keyword evidence="3" id="KW-1185">Reference proteome</keyword>
<proteinExistence type="predicted"/>
<feature type="region of interest" description="Disordered" evidence="1">
    <location>
        <begin position="36"/>
        <end position="67"/>
    </location>
</feature>
<dbReference type="Proteomes" id="UP000324222">
    <property type="component" value="Unassembled WGS sequence"/>
</dbReference>
<dbReference type="AlphaFoldDB" id="A0A5B7EQB5"/>
<protein>
    <submittedName>
        <fullName evidence="2">Uncharacterized protein</fullName>
    </submittedName>
</protein>
<sequence length="67" mass="7605">MLLLIASTTTPDMEFINFLQETIAEMGIVITETDSDNTSLLEHTPDYNPEKEIDDSKNECRKSLGKR</sequence>
<organism evidence="2 3">
    <name type="scientific">Portunus trituberculatus</name>
    <name type="common">Swimming crab</name>
    <name type="synonym">Neptunus trituberculatus</name>
    <dbReference type="NCBI Taxonomy" id="210409"/>
    <lineage>
        <taxon>Eukaryota</taxon>
        <taxon>Metazoa</taxon>
        <taxon>Ecdysozoa</taxon>
        <taxon>Arthropoda</taxon>
        <taxon>Crustacea</taxon>
        <taxon>Multicrustacea</taxon>
        <taxon>Malacostraca</taxon>
        <taxon>Eumalacostraca</taxon>
        <taxon>Eucarida</taxon>
        <taxon>Decapoda</taxon>
        <taxon>Pleocyemata</taxon>
        <taxon>Brachyura</taxon>
        <taxon>Eubrachyura</taxon>
        <taxon>Portunoidea</taxon>
        <taxon>Portunidae</taxon>
        <taxon>Portuninae</taxon>
        <taxon>Portunus</taxon>
    </lineage>
</organism>
<reference evidence="2 3" key="1">
    <citation type="submission" date="2019-05" db="EMBL/GenBank/DDBJ databases">
        <title>Another draft genome of Portunus trituberculatus and its Hox gene families provides insights of decapod evolution.</title>
        <authorList>
            <person name="Jeong J.-H."/>
            <person name="Song I."/>
            <person name="Kim S."/>
            <person name="Choi T."/>
            <person name="Kim D."/>
            <person name="Ryu S."/>
            <person name="Kim W."/>
        </authorList>
    </citation>
    <scope>NUCLEOTIDE SEQUENCE [LARGE SCALE GENOMIC DNA]</scope>
    <source>
        <tissue evidence="2">Muscle</tissue>
    </source>
</reference>
<gene>
    <name evidence="2" type="ORF">E2C01_028902</name>
</gene>
<dbReference type="EMBL" id="VSRR010003285">
    <property type="protein sequence ID" value="MPC35478.1"/>
    <property type="molecule type" value="Genomic_DNA"/>
</dbReference>
<feature type="compositionally biased region" description="Basic and acidic residues" evidence="1">
    <location>
        <begin position="43"/>
        <end position="67"/>
    </location>
</feature>
<accession>A0A5B7EQB5</accession>
<evidence type="ECO:0000313" key="3">
    <source>
        <dbReference type="Proteomes" id="UP000324222"/>
    </source>
</evidence>
<comment type="caution">
    <text evidence="2">The sequence shown here is derived from an EMBL/GenBank/DDBJ whole genome shotgun (WGS) entry which is preliminary data.</text>
</comment>
<evidence type="ECO:0000256" key="1">
    <source>
        <dbReference type="SAM" id="MobiDB-lite"/>
    </source>
</evidence>